<protein>
    <recommendedName>
        <fullName evidence="5">acylaminoacyl-peptidase</fullName>
        <ecNumber evidence="5">3.4.19.1</ecNumber>
    </recommendedName>
</protein>
<evidence type="ECO:0000256" key="7">
    <source>
        <dbReference type="ARBA" id="ARBA00022801"/>
    </source>
</evidence>
<sequence>MAGVVIPARRVSLLFTRFPPHVLSSSLPSLTLTLRLTFKLSPLSLSNKRFSKLFAMEGSKVNQAKDLPLGLDPTTEDEYDSQSKLLQEFTNISSIDKAWTFKSGGSGSQAMFLVSQPNLLANKRRKSVLSAQITKESATSVNFQWAPFPVEITGVSIVVPSPSGTKLLVVRNPENESPCKLEIWSQSQVEKEYHVPQSVHGSVYTDGWFEGISWNSDETLIAYVAEEQSLTKPTFNDLGYKKGGSTDKDFGNWKGQGDWEEDWGETYAGKRQPALYVININSGEVRAVKGVDKSLSVGQVVWAPSTEGSEQHLVFVGWSSGTRKLGIKYCYNRPCALYTIRAAFHESDAQKDDLKDGSTEDSLVINLTQSISSSFFPRFSPDGKYLVFLSSRASVDSGAHCSTNSLHRIEWPSDGKLSSSLNIFDVIPVVNYAEDGHFPGLYCSSLPSNPWLSDGSTLILSSIWASRPVILSANILSAEVSRISPSDTDFSWNLLTLDGDNVIAVSSSPVDVPQVKYGFHTDKASKHATWSWQDVSSPIFKCSEKVKSLLSSRQFGVLKIPVKDVSDSLTEGAKRPFEAIFVSSKTKTNDGCDPLIVVLHGGPHSVSVTSFSKSLAFLSSLGFSLLIVNYRGSLGFGEEALQSLPGKVGTQDVNDVLTSIDHVIDAGKADPSKITVLGGSHGGFLTTHLIGQAPDKFVAAAARNPVCNLALMVGTTDIPDWVYFETYGSAGKNSFTEAPSAEDLITFYKKSPISHLSKVKTPILFLVGAQDLRVPFSNGLQYVRALKEKGGNVKTILFPNDVHGIERPQSDFESFLNIGVWFKKYCK</sequence>
<dbReference type="InterPro" id="IPR029058">
    <property type="entry name" value="AB_hydrolase_fold"/>
</dbReference>
<comment type="subunit">
    <text evidence="4">Homotetramer.</text>
</comment>
<comment type="similarity">
    <text evidence="3">Belongs to the peptidase S9C family.</text>
</comment>
<dbReference type="FunFam" id="3.40.50.1820:FF:000146">
    <property type="entry name" value="Acylamino-acid-releasing enzyme"/>
    <property type="match status" value="1"/>
</dbReference>
<evidence type="ECO:0000256" key="3">
    <source>
        <dbReference type="ARBA" id="ARBA00010040"/>
    </source>
</evidence>
<evidence type="ECO:0000313" key="10">
    <source>
        <dbReference type="EMBL" id="GMN46823.1"/>
    </source>
</evidence>
<dbReference type="InterPro" id="IPR045550">
    <property type="entry name" value="AARE_N"/>
</dbReference>
<evidence type="ECO:0000256" key="1">
    <source>
        <dbReference type="ARBA" id="ARBA00000721"/>
    </source>
</evidence>
<comment type="caution">
    <text evidence="10">The sequence shown here is derived from an EMBL/GenBank/DDBJ whole genome shotgun (WGS) entry which is preliminary data.</text>
</comment>
<dbReference type="PANTHER" id="PTHR42776">
    <property type="entry name" value="SERINE PEPTIDASE S9 FAMILY MEMBER"/>
    <property type="match status" value="1"/>
</dbReference>
<dbReference type="PANTHER" id="PTHR42776:SF4">
    <property type="entry name" value="ACYLAMINO-ACID-RELEASING ENZYME"/>
    <property type="match status" value="1"/>
</dbReference>
<dbReference type="SUPFAM" id="SSF53474">
    <property type="entry name" value="alpha/beta-Hydrolases"/>
    <property type="match status" value="1"/>
</dbReference>
<dbReference type="GO" id="GO:0008242">
    <property type="term" value="F:omega peptidase activity"/>
    <property type="evidence" value="ECO:0007669"/>
    <property type="project" value="UniProtKB-EC"/>
</dbReference>
<evidence type="ECO:0000259" key="8">
    <source>
        <dbReference type="Pfam" id="PF00326"/>
    </source>
</evidence>
<evidence type="ECO:0000256" key="5">
    <source>
        <dbReference type="ARBA" id="ARBA00012917"/>
    </source>
</evidence>
<dbReference type="Gene3D" id="3.40.50.1820">
    <property type="entry name" value="alpha/beta hydrolase"/>
    <property type="match status" value="1"/>
</dbReference>
<proteinExistence type="inferred from homology"/>
<keyword evidence="6" id="KW-0963">Cytoplasm</keyword>
<keyword evidence="11" id="KW-1185">Reference proteome</keyword>
<dbReference type="Proteomes" id="UP001187192">
    <property type="component" value="Unassembled WGS sequence"/>
</dbReference>
<dbReference type="Pfam" id="PF19283">
    <property type="entry name" value="APEH_N"/>
    <property type="match status" value="1"/>
</dbReference>
<evidence type="ECO:0000313" key="11">
    <source>
        <dbReference type="Proteomes" id="UP001187192"/>
    </source>
</evidence>
<feature type="domain" description="Acylamino-acid-releasing enzyme N-terminal" evidence="9">
    <location>
        <begin position="65"/>
        <end position="547"/>
    </location>
</feature>
<dbReference type="GO" id="GO:0004252">
    <property type="term" value="F:serine-type endopeptidase activity"/>
    <property type="evidence" value="ECO:0007669"/>
    <property type="project" value="TreeGrafter"/>
</dbReference>
<accession>A0AA88D5Q3</accession>
<dbReference type="Pfam" id="PF00326">
    <property type="entry name" value="Peptidase_S9"/>
    <property type="match status" value="1"/>
</dbReference>
<keyword evidence="7" id="KW-0378">Hydrolase</keyword>
<gene>
    <name evidence="10" type="ORF">TIFTF001_016014</name>
</gene>
<comment type="subcellular location">
    <subcellularLocation>
        <location evidence="2">Cytoplasm</location>
    </subcellularLocation>
</comment>
<evidence type="ECO:0000256" key="4">
    <source>
        <dbReference type="ARBA" id="ARBA00011881"/>
    </source>
</evidence>
<evidence type="ECO:0000259" key="9">
    <source>
        <dbReference type="Pfam" id="PF19283"/>
    </source>
</evidence>
<dbReference type="EMBL" id="BTGU01000023">
    <property type="protein sequence ID" value="GMN46823.1"/>
    <property type="molecule type" value="Genomic_DNA"/>
</dbReference>
<dbReference type="AlphaFoldDB" id="A0AA88D5Q3"/>
<dbReference type="SUPFAM" id="SSF82171">
    <property type="entry name" value="DPP6 N-terminal domain-like"/>
    <property type="match status" value="1"/>
</dbReference>
<dbReference type="InterPro" id="IPR015943">
    <property type="entry name" value="WD40/YVTN_repeat-like_dom_sf"/>
</dbReference>
<comment type="catalytic activity">
    <reaction evidence="1">
        <text>Cleavage of an N-acetyl or N-formyl amino acid from the N-terminus of a polypeptide.</text>
        <dbReference type="EC" id="3.4.19.1"/>
    </reaction>
</comment>
<name>A0AA88D5Q3_FICCA</name>
<evidence type="ECO:0000256" key="2">
    <source>
        <dbReference type="ARBA" id="ARBA00004496"/>
    </source>
</evidence>
<dbReference type="InterPro" id="IPR001375">
    <property type="entry name" value="Peptidase_S9_cat"/>
</dbReference>
<dbReference type="Gene3D" id="2.130.10.10">
    <property type="entry name" value="YVTN repeat-like/Quinoprotein amine dehydrogenase"/>
    <property type="match status" value="1"/>
</dbReference>
<evidence type="ECO:0000256" key="6">
    <source>
        <dbReference type="ARBA" id="ARBA00022490"/>
    </source>
</evidence>
<reference evidence="10" key="1">
    <citation type="submission" date="2023-07" db="EMBL/GenBank/DDBJ databases">
        <title>draft genome sequence of fig (Ficus carica).</title>
        <authorList>
            <person name="Takahashi T."/>
            <person name="Nishimura K."/>
        </authorList>
    </citation>
    <scope>NUCLEOTIDE SEQUENCE</scope>
</reference>
<dbReference type="GO" id="GO:0005737">
    <property type="term" value="C:cytoplasm"/>
    <property type="evidence" value="ECO:0007669"/>
    <property type="project" value="UniProtKB-SubCell"/>
</dbReference>
<dbReference type="GO" id="GO:0006508">
    <property type="term" value="P:proteolysis"/>
    <property type="evidence" value="ECO:0007669"/>
    <property type="project" value="InterPro"/>
</dbReference>
<feature type="domain" description="Peptidase S9 prolyl oligopeptidase catalytic" evidence="8">
    <location>
        <begin position="610"/>
        <end position="826"/>
    </location>
</feature>
<dbReference type="EC" id="3.4.19.1" evidence="5"/>
<organism evidence="10 11">
    <name type="scientific">Ficus carica</name>
    <name type="common">Common fig</name>
    <dbReference type="NCBI Taxonomy" id="3494"/>
    <lineage>
        <taxon>Eukaryota</taxon>
        <taxon>Viridiplantae</taxon>
        <taxon>Streptophyta</taxon>
        <taxon>Embryophyta</taxon>
        <taxon>Tracheophyta</taxon>
        <taxon>Spermatophyta</taxon>
        <taxon>Magnoliopsida</taxon>
        <taxon>eudicotyledons</taxon>
        <taxon>Gunneridae</taxon>
        <taxon>Pentapetalae</taxon>
        <taxon>rosids</taxon>
        <taxon>fabids</taxon>
        <taxon>Rosales</taxon>
        <taxon>Moraceae</taxon>
        <taxon>Ficeae</taxon>
        <taxon>Ficus</taxon>
    </lineage>
</organism>